<dbReference type="SUPFAM" id="SSF51556">
    <property type="entry name" value="Metallo-dependent hydrolases"/>
    <property type="match status" value="1"/>
</dbReference>
<dbReference type="GO" id="GO:0016810">
    <property type="term" value="F:hydrolase activity, acting on carbon-nitrogen (but not peptide) bonds"/>
    <property type="evidence" value="ECO:0007669"/>
    <property type="project" value="InterPro"/>
</dbReference>
<dbReference type="Gene3D" id="3.10.310.70">
    <property type="match status" value="1"/>
</dbReference>
<feature type="domain" description="Amidohydrolase 3" evidence="2">
    <location>
        <begin position="97"/>
        <end position="585"/>
    </location>
</feature>
<keyword evidence="1" id="KW-1133">Transmembrane helix</keyword>
<proteinExistence type="predicted"/>
<dbReference type="InterPro" id="IPR011059">
    <property type="entry name" value="Metal-dep_hydrolase_composite"/>
</dbReference>
<evidence type="ECO:0000313" key="3">
    <source>
        <dbReference type="EMBL" id="SVA46547.1"/>
    </source>
</evidence>
<dbReference type="InterPro" id="IPR033932">
    <property type="entry name" value="YtcJ-like"/>
</dbReference>
<dbReference type="InterPro" id="IPR013108">
    <property type="entry name" value="Amidohydro_3"/>
</dbReference>
<evidence type="ECO:0000259" key="2">
    <source>
        <dbReference type="Pfam" id="PF07969"/>
    </source>
</evidence>
<dbReference type="Pfam" id="PF07969">
    <property type="entry name" value="Amidohydro_3"/>
    <property type="match status" value="1"/>
</dbReference>
<dbReference type="SUPFAM" id="SSF51338">
    <property type="entry name" value="Composite domain of metallo-dependent hydrolases"/>
    <property type="match status" value="1"/>
</dbReference>
<name>A0A381W3S4_9ZZZZ</name>
<protein>
    <recommendedName>
        <fullName evidence="2">Amidohydrolase 3 domain-containing protein</fullName>
    </recommendedName>
</protein>
<feature type="transmembrane region" description="Helical" evidence="1">
    <location>
        <begin position="21"/>
        <end position="40"/>
    </location>
</feature>
<sequence length="610" mass="68247">MIEMYQQKNIKLEFTLISKYLLARRIALSFIVCSLIIFGGKGIHAQENNADKIFLGGDIITVDDKNPEAKAVAVHNGKIQAIGSETEVSKYKGSNTKVIDLKGNTLIPGFIDIHTHPILSAKTAETIDISGFNHKNQAEVMESLKKGIEEKDSGEWVIAYGWDPAILRNLEAPTLKELDQMAPENPLFIISQTIHSGFANSLVLEAAGITKDTPNPVGGYFDKDENGELTGLIVEVGAMAKISDAVPKYPRAAYVYLLTKQMETYSKAGYTTIVAPGLQPIIPKHIQSLQEVAEHPNAPVRVFTYPLFDRLEKTDFKPTHGNHQFKVLGPKFWIDGSPYAGGMAMKEPYLDNEFTRNKLGIKSGKKGHLTYDDERLFFLVNKFHKEGWQIAAHIQGERAAKQFLDAVEDAQQSFPRKDYRHRMEHNALVTSEQLKRAFRLGVTPSFYIDHIYYYGDALKEVIVGPKRASRFMPINSAKKAGHRFTIHTDSPSSPIGVLRMMRVAVTRKTRSGKYVLGHDEAITVDDAIKAVTINAAWQIFEEDTRGSLEVGKLADFTVLSRNLKKIPPEEWKSVEIVGTYLAGEPAVNEGWSWRKINLMIQTIWGMISCD</sequence>
<keyword evidence="1" id="KW-0472">Membrane</keyword>
<organism evidence="3">
    <name type="scientific">marine metagenome</name>
    <dbReference type="NCBI Taxonomy" id="408172"/>
    <lineage>
        <taxon>unclassified sequences</taxon>
        <taxon>metagenomes</taxon>
        <taxon>ecological metagenomes</taxon>
    </lineage>
</organism>
<dbReference type="Gene3D" id="2.30.40.10">
    <property type="entry name" value="Urease, subunit C, domain 1"/>
    <property type="match status" value="1"/>
</dbReference>
<dbReference type="CDD" id="cd01300">
    <property type="entry name" value="YtcJ_like"/>
    <property type="match status" value="1"/>
</dbReference>
<gene>
    <name evidence="3" type="ORF">METZ01_LOCUS99401</name>
</gene>
<dbReference type="PANTHER" id="PTHR22642:SF2">
    <property type="entry name" value="PROTEIN LONG AFTER FAR-RED 3"/>
    <property type="match status" value="1"/>
</dbReference>
<keyword evidence="1" id="KW-0812">Transmembrane</keyword>
<evidence type="ECO:0000256" key="1">
    <source>
        <dbReference type="SAM" id="Phobius"/>
    </source>
</evidence>
<dbReference type="EMBL" id="UINC01010468">
    <property type="protein sequence ID" value="SVA46547.1"/>
    <property type="molecule type" value="Genomic_DNA"/>
</dbReference>
<dbReference type="PANTHER" id="PTHR22642">
    <property type="entry name" value="IMIDAZOLONEPROPIONASE"/>
    <property type="match status" value="1"/>
</dbReference>
<dbReference type="InterPro" id="IPR032466">
    <property type="entry name" value="Metal_Hydrolase"/>
</dbReference>
<dbReference type="AlphaFoldDB" id="A0A381W3S4"/>
<dbReference type="Gene3D" id="3.20.20.140">
    <property type="entry name" value="Metal-dependent hydrolases"/>
    <property type="match status" value="1"/>
</dbReference>
<accession>A0A381W3S4</accession>
<reference evidence="3" key="1">
    <citation type="submission" date="2018-05" db="EMBL/GenBank/DDBJ databases">
        <authorList>
            <person name="Lanie J.A."/>
            <person name="Ng W.-L."/>
            <person name="Kazmierczak K.M."/>
            <person name="Andrzejewski T.M."/>
            <person name="Davidsen T.M."/>
            <person name="Wayne K.J."/>
            <person name="Tettelin H."/>
            <person name="Glass J.I."/>
            <person name="Rusch D."/>
            <person name="Podicherti R."/>
            <person name="Tsui H.-C.T."/>
            <person name="Winkler M.E."/>
        </authorList>
    </citation>
    <scope>NUCLEOTIDE SEQUENCE</scope>
</reference>